<sequence>MRLSRDGGKTYPLRHERTLTEILPTFPAAVRIFGKDGSCSAIFLDFDSSTEGTDRVDADVSALRTWLQGCDARWIEDISPNGGRHVYIPFERRVSFSEAREVVEALGVRFRTLDKTPHQNLLHGCMRTPGSPHKRGGYQKLAMSLSKAYDVARRPNSKKVWTAMCADLAQEIAGVRSLRLEHSLPADVENPSGLHLNGRMSRRMQQMAYSGLYDANRYTSDSEARQAVLASAAATGMNLADVERRVLQGLWPGLASFYARYSGPHRLQALKRDWRRAVDYLQKSQASRTANDNARNSPTSQPNTQRPVESRGGQDPHAEHRFIRTWRNALQVRESAYRDSRSGLARRMVLRALGEAAHLTASRFVEFGDRSLAVATGLDHTTVGSHLRALRSEKDPLVTLVERGRGTKGDLYMLTIPDGLRAGAEDLRWGKGKMHALRPVFRELGLPAAFVYEALERSPGLTTSELVVVTKLSRTAVRDGLEAMWAWNLISRDSWRSWHVVSTTSLTELAECFGVMEEVAGQLRKYRIERILWREWLSKNVNTVAEMLSPDEDYPWDSYEGPPDDWTLSDLAFTRSG</sequence>
<evidence type="ECO:0000256" key="1">
    <source>
        <dbReference type="SAM" id="MobiDB-lite"/>
    </source>
</evidence>
<evidence type="ECO:0000313" key="3">
    <source>
        <dbReference type="Proteomes" id="UP001448614"/>
    </source>
</evidence>
<protein>
    <submittedName>
        <fullName evidence="2">MarR family transcriptional regulator</fullName>
    </submittedName>
</protein>
<gene>
    <name evidence="2" type="ORF">V3C41_00340</name>
</gene>
<organism evidence="2 3">
    <name type="scientific">Paenarthrobacter nicotinovorans</name>
    <name type="common">Arthrobacter nicotinovorans</name>
    <dbReference type="NCBI Taxonomy" id="29320"/>
    <lineage>
        <taxon>Bacteria</taxon>
        <taxon>Bacillati</taxon>
        <taxon>Actinomycetota</taxon>
        <taxon>Actinomycetes</taxon>
        <taxon>Micrococcales</taxon>
        <taxon>Micrococcaceae</taxon>
        <taxon>Paenarthrobacter</taxon>
    </lineage>
</organism>
<feature type="compositionally biased region" description="Polar residues" evidence="1">
    <location>
        <begin position="285"/>
        <end position="307"/>
    </location>
</feature>
<reference evidence="2 3" key="1">
    <citation type="journal article" date="2024" name="Appl. Microbiol. Biotechnol.">
        <title>Biosynthetic gene clusters with biotechnological applications in novel Antarctic isolates from Actinomycetota.</title>
        <authorList>
            <person name="Bruna P."/>
            <person name="Nunez-Montero K."/>
            <person name="Contreras M.J."/>
            <person name="Leal K."/>
            <person name="Garcia M."/>
            <person name="Abanto M."/>
            <person name="Barrientos L."/>
        </authorList>
    </citation>
    <scope>NUCLEOTIDE SEQUENCE [LARGE SCALE GENOMIC DNA]</scope>
    <source>
        <strain evidence="2 3">Se16.17</strain>
    </source>
</reference>
<feature type="region of interest" description="Disordered" evidence="1">
    <location>
        <begin position="285"/>
        <end position="317"/>
    </location>
</feature>
<feature type="compositionally biased region" description="Basic and acidic residues" evidence="1">
    <location>
        <begin position="308"/>
        <end position="317"/>
    </location>
</feature>
<accession>A0ABV0GLS5</accession>
<comment type="caution">
    <text evidence="2">The sequence shown here is derived from an EMBL/GenBank/DDBJ whole genome shotgun (WGS) entry which is preliminary data.</text>
</comment>
<evidence type="ECO:0000313" key="2">
    <source>
        <dbReference type="EMBL" id="MEO3939513.1"/>
    </source>
</evidence>
<proteinExistence type="predicted"/>
<dbReference type="Proteomes" id="UP001448614">
    <property type="component" value="Unassembled WGS sequence"/>
</dbReference>
<name>A0ABV0GLS5_PAENI</name>
<dbReference type="EMBL" id="JBBMFV010000001">
    <property type="protein sequence ID" value="MEO3939513.1"/>
    <property type="molecule type" value="Genomic_DNA"/>
</dbReference>
<keyword evidence="3" id="KW-1185">Reference proteome</keyword>